<dbReference type="OrthoDB" id="1393670at2759"/>
<evidence type="ECO:0000256" key="3">
    <source>
        <dbReference type="ARBA" id="ARBA00023002"/>
    </source>
</evidence>
<dbReference type="PANTHER" id="PTHR48107:SF16">
    <property type="entry name" value="NADPH-DEPENDENT ALDEHYDE REDUCTASE 1, CHLOROPLASTIC"/>
    <property type="match status" value="1"/>
</dbReference>
<evidence type="ECO:0000313" key="5">
    <source>
        <dbReference type="EMBL" id="KZV99054.1"/>
    </source>
</evidence>
<dbReference type="AlphaFoldDB" id="A0A165MC91"/>
<dbReference type="Proteomes" id="UP000077266">
    <property type="component" value="Unassembled WGS sequence"/>
</dbReference>
<dbReference type="InterPro" id="IPR002347">
    <property type="entry name" value="SDR_fam"/>
</dbReference>
<dbReference type="EMBL" id="KV425913">
    <property type="protein sequence ID" value="KZV99054.1"/>
    <property type="molecule type" value="Genomic_DNA"/>
</dbReference>
<dbReference type="GO" id="GO:0016614">
    <property type="term" value="F:oxidoreductase activity, acting on CH-OH group of donors"/>
    <property type="evidence" value="ECO:0007669"/>
    <property type="project" value="UniProtKB-ARBA"/>
</dbReference>
<dbReference type="InterPro" id="IPR020904">
    <property type="entry name" value="Sc_DH/Rdtase_CS"/>
</dbReference>
<dbReference type="PRINTS" id="PR00080">
    <property type="entry name" value="SDRFAMILY"/>
</dbReference>
<feature type="region of interest" description="Disordered" evidence="4">
    <location>
        <begin position="254"/>
        <end position="276"/>
    </location>
</feature>
<dbReference type="STRING" id="1314781.A0A165MC91"/>
<dbReference type="PROSITE" id="PS00061">
    <property type="entry name" value="ADH_SHORT"/>
    <property type="match status" value="1"/>
</dbReference>
<dbReference type="Gene3D" id="3.40.50.720">
    <property type="entry name" value="NAD(P)-binding Rossmann-like Domain"/>
    <property type="match status" value="1"/>
</dbReference>
<keyword evidence="2" id="KW-0521">NADP</keyword>
<evidence type="ECO:0000256" key="4">
    <source>
        <dbReference type="SAM" id="MobiDB-lite"/>
    </source>
</evidence>
<dbReference type="InterPro" id="IPR036291">
    <property type="entry name" value="NAD(P)-bd_dom_sf"/>
</dbReference>
<dbReference type="SUPFAM" id="SSF51735">
    <property type="entry name" value="NAD(P)-binding Rossmann-fold domains"/>
    <property type="match status" value="1"/>
</dbReference>
<gene>
    <name evidence="5" type="ORF">EXIGLDRAFT_763051</name>
</gene>
<reference evidence="5 6" key="1">
    <citation type="journal article" date="2016" name="Mol. Biol. Evol.">
        <title>Comparative Genomics of Early-Diverging Mushroom-Forming Fungi Provides Insights into the Origins of Lignocellulose Decay Capabilities.</title>
        <authorList>
            <person name="Nagy L.G."/>
            <person name="Riley R."/>
            <person name="Tritt A."/>
            <person name="Adam C."/>
            <person name="Daum C."/>
            <person name="Floudas D."/>
            <person name="Sun H."/>
            <person name="Yadav J.S."/>
            <person name="Pangilinan J."/>
            <person name="Larsson K.H."/>
            <person name="Matsuura K."/>
            <person name="Barry K."/>
            <person name="Labutti K."/>
            <person name="Kuo R."/>
            <person name="Ohm R.A."/>
            <person name="Bhattacharya S.S."/>
            <person name="Shirouzu T."/>
            <person name="Yoshinaga Y."/>
            <person name="Martin F.M."/>
            <person name="Grigoriev I.V."/>
            <person name="Hibbett D.S."/>
        </authorList>
    </citation>
    <scope>NUCLEOTIDE SEQUENCE [LARGE SCALE GENOMIC DNA]</scope>
    <source>
        <strain evidence="5 6">HHB12029</strain>
    </source>
</reference>
<evidence type="ECO:0000256" key="2">
    <source>
        <dbReference type="ARBA" id="ARBA00022857"/>
    </source>
</evidence>
<accession>A0A165MC91</accession>
<comment type="similarity">
    <text evidence="1">Belongs to the short-chain dehydrogenases/reductases (SDR) family.</text>
</comment>
<dbReference type="PRINTS" id="PR00081">
    <property type="entry name" value="GDHRDH"/>
</dbReference>
<dbReference type="Pfam" id="PF13561">
    <property type="entry name" value="adh_short_C2"/>
    <property type="match status" value="1"/>
</dbReference>
<protein>
    <submittedName>
        <fullName evidence="5">NAD(P)-binding protein</fullName>
    </submittedName>
</protein>
<name>A0A165MC91_EXIGL</name>
<proteinExistence type="inferred from homology"/>
<keyword evidence="3" id="KW-0560">Oxidoreductase</keyword>
<evidence type="ECO:0000313" key="6">
    <source>
        <dbReference type="Proteomes" id="UP000077266"/>
    </source>
</evidence>
<dbReference type="InParanoid" id="A0A165MC91"/>
<sequence>MTIYGKEDGIITAYKNYKPEAQEQDLPGTEADMQPLAYPLEIECWDNDGNPYLEEYQGSGKLKGTSILITGGDSGIGRSAALMLAREGADISIAYLPEEQKDAEWVKNAVSKAPHGSKKCLLIPCDLQNEESAKKVIDAHVKEYGRINVLVNNASKQMKEKEFEKIDMAQVRSTFESNILGMFALTKYAIPHIPRGGSIINTASVVAYRGTPQMIDYASTKGAIVSFTRSLATHLAPKGIRVNAVAPGPVYTPLQPASRTPEEMEGWETGKPPLRGRMAQPAELGPAYVFLASNMMSGTMSAQVLHLNLGQLAAS</sequence>
<evidence type="ECO:0000256" key="1">
    <source>
        <dbReference type="ARBA" id="ARBA00006484"/>
    </source>
</evidence>
<keyword evidence="6" id="KW-1185">Reference proteome</keyword>
<dbReference type="PANTHER" id="PTHR48107">
    <property type="entry name" value="NADPH-DEPENDENT ALDEHYDE REDUCTASE-LIKE PROTEIN, CHLOROPLASTIC-RELATED"/>
    <property type="match status" value="1"/>
</dbReference>
<dbReference type="FunFam" id="3.40.50.720:FF:000084">
    <property type="entry name" value="Short-chain dehydrogenase reductase"/>
    <property type="match status" value="1"/>
</dbReference>
<organism evidence="5 6">
    <name type="scientific">Exidia glandulosa HHB12029</name>
    <dbReference type="NCBI Taxonomy" id="1314781"/>
    <lineage>
        <taxon>Eukaryota</taxon>
        <taxon>Fungi</taxon>
        <taxon>Dikarya</taxon>
        <taxon>Basidiomycota</taxon>
        <taxon>Agaricomycotina</taxon>
        <taxon>Agaricomycetes</taxon>
        <taxon>Auriculariales</taxon>
        <taxon>Exidiaceae</taxon>
        <taxon>Exidia</taxon>
    </lineage>
</organism>